<dbReference type="EMBL" id="JAIWYP010000001">
    <property type="protein sequence ID" value="KAH3897353.1"/>
    <property type="molecule type" value="Genomic_DNA"/>
</dbReference>
<feature type="domain" description="C2H2-type" evidence="9">
    <location>
        <begin position="314"/>
        <end position="341"/>
    </location>
</feature>
<dbReference type="InterPro" id="IPR050331">
    <property type="entry name" value="Zinc_finger"/>
</dbReference>
<comment type="subcellular location">
    <subcellularLocation>
        <location evidence="1">Nucleus</location>
    </subcellularLocation>
</comment>
<dbReference type="PANTHER" id="PTHR16515">
    <property type="entry name" value="PR DOMAIN ZINC FINGER PROTEIN"/>
    <property type="match status" value="1"/>
</dbReference>
<dbReference type="PROSITE" id="PS50157">
    <property type="entry name" value="ZINC_FINGER_C2H2_2"/>
    <property type="match status" value="2"/>
</dbReference>
<evidence type="ECO:0000259" key="9">
    <source>
        <dbReference type="PROSITE" id="PS50157"/>
    </source>
</evidence>
<dbReference type="AlphaFoldDB" id="A0A9D4NMC2"/>
<feature type="coiled-coil region" evidence="8">
    <location>
        <begin position="81"/>
        <end position="110"/>
    </location>
</feature>
<evidence type="ECO:0000256" key="7">
    <source>
        <dbReference type="PROSITE-ProRule" id="PRU00042"/>
    </source>
</evidence>
<protein>
    <recommendedName>
        <fullName evidence="9">C2H2-type domain-containing protein</fullName>
    </recommendedName>
</protein>
<keyword evidence="5" id="KW-0862">Zinc</keyword>
<dbReference type="Proteomes" id="UP000828390">
    <property type="component" value="Unassembled WGS sequence"/>
</dbReference>
<evidence type="ECO:0000256" key="8">
    <source>
        <dbReference type="SAM" id="Coils"/>
    </source>
</evidence>
<dbReference type="GO" id="GO:0008270">
    <property type="term" value="F:zinc ion binding"/>
    <property type="evidence" value="ECO:0007669"/>
    <property type="project" value="UniProtKB-KW"/>
</dbReference>
<evidence type="ECO:0000256" key="2">
    <source>
        <dbReference type="ARBA" id="ARBA00022723"/>
    </source>
</evidence>
<sequence length="370" mass="40686">MATPDIDIIKEVPGYRVILKAVLKSQIQQLIEQLASATNEESIILTASVADGTLSHLGSDSAKGFLEDHEDVKSQFLGFCLKAHHRKKQEEKEAKERKEREEALMRLQQQSTPLYLPLVPRGGYSPRGPRNMVPQHQGPVGRGSPGVNSGVRFDPYKRPGNYGNNGPPSTSLTSVKNELDDISNRSAENTGNQLMRENMNVKTELVNEDNLSGSDTSNAANSQCDINQEGLELGADFTNFMSEKSDSNARVKLEAADNDLEITGVEAGQPMLPQDWGANVSMGANFDPTGATGSQADMTGQQGYSDRLLAGDRLQCQLCDKRFHNSSNLRRHLRIHTGARPFTCEVCGRSFNQTTSLKSHMVLHYRDVTL</sequence>
<reference evidence="10" key="1">
    <citation type="journal article" date="2019" name="bioRxiv">
        <title>The Genome of the Zebra Mussel, Dreissena polymorpha: A Resource for Invasive Species Research.</title>
        <authorList>
            <person name="McCartney M.A."/>
            <person name="Auch B."/>
            <person name="Kono T."/>
            <person name="Mallez S."/>
            <person name="Zhang Y."/>
            <person name="Obille A."/>
            <person name="Becker A."/>
            <person name="Abrahante J.E."/>
            <person name="Garbe J."/>
            <person name="Badalamenti J.P."/>
            <person name="Herman A."/>
            <person name="Mangelson H."/>
            <person name="Liachko I."/>
            <person name="Sullivan S."/>
            <person name="Sone E.D."/>
            <person name="Koren S."/>
            <person name="Silverstein K.A.T."/>
            <person name="Beckman K.B."/>
            <person name="Gohl D.M."/>
        </authorList>
    </citation>
    <scope>NUCLEOTIDE SEQUENCE</scope>
    <source>
        <strain evidence="10">Duluth1</strain>
        <tissue evidence="10">Whole animal</tissue>
    </source>
</reference>
<evidence type="ECO:0000256" key="3">
    <source>
        <dbReference type="ARBA" id="ARBA00022737"/>
    </source>
</evidence>
<dbReference type="Gene3D" id="3.30.160.60">
    <property type="entry name" value="Classic Zinc Finger"/>
    <property type="match status" value="2"/>
</dbReference>
<feature type="domain" description="C2H2-type" evidence="9">
    <location>
        <begin position="342"/>
        <end position="369"/>
    </location>
</feature>
<dbReference type="GO" id="GO:0010468">
    <property type="term" value="P:regulation of gene expression"/>
    <property type="evidence" value="ECO:0007669"/>
    <property type="project" value="TreeGrafter"/>
</dbReference>
<dbReference type="PANTHER" id="PTHR16515:SF66">
    <property type="entry name" value="C2H2-TYPE DOMAIN-CONTAINING PROTEIN"/>
    <property type="match status" value="1"/>
</dbReference>
<keyword evidence="8" id="KW-0175">Coiled coil</keyword>
<dbReference type="GO" id="GO:0005634">
    <property type="term" value="C:nucleus"/>
    <property type="evidence" value="ECO:0007669"/>
    <property type="project" value="UniProtKB-SubCell"/>
</dbReference>
<evidence type="ECO:0000256" key="4">
    <source>
        <dbReference type="ARBA" id="ARBA00022771"/>
    </source>
</evidence>
<dbReference type="InterPro" id="IPR036236">
    <property type="entry name" value="Znf_C2H2_sf"/>
</dbReference>
<dbReference type="FunFam" id="3.30.160.60:FF:000624">
    <property type="entry name" value="zinc finger protein 697"/>
    <property type="match status" value="1"/>
</dbReference>
<dbReference type="SUPFAM" id="SSF57667">
    <property type="entry name" value="beta-beta-alpha zinc fingers"/>
    <property type="match status" value="1"/>
</dbReference>
<dbReference type="InterPro" id="IPR013087">
    <property type="entry name" value="Znf_C2H2_type"/>
</dbReference>
<keyword evidence="2" id="KW-0479">Metal-binding</keyword>
<name>A0A9D4NMC2_DREPO</name>
<evidence type="ECO:0000256" key="1">
    <source>
        <dbReference type="ARBA" id="ARBA00004123"/>
    </source>
</evidence>
<proteinExistence type="predicted"/>
<gene>
    <name evidence="10" type="ORF">DPMN_021541</name>
</gene>
<comment type="caution">
    <text evidence="10">The sequence shown here is derived from an EMBL/GenBank/DDBJ whole genome shotgun (WGS) entry which is preliminary data.</text>
</comment>
<dbReference type="FunFam" id="3.30.160.60:FF:000744">
    <property type="entry name" value="zinc finger E-box-binding homeobox 1"/>
    <property type="match status" value="1"/>
</dbReference>
<organism evidence="10 11">
    <name type="scientific">Dreissena polymorpha</name>
    <name type="common">Zebra mussel</name>
    <name type="synonym">Mytilus polymorpha</name>
    <dbReference type="NCBI Taxonomy" id="45954"/>
    <lineage>
        <taxon>Eukaryota</taxon>
        <taxon>Metazoa</taxon>
        <taxon>Spiralia</taxon>
        <taxon>Lophotrochozoa</taxon>
        <taxon>Mollusca</taxon>
        <taxon>Bivalvia</taxon>
        <taxon>Autobranchia</taxon>
        <taxon>Heteroconchia</taxon>
        <taxon>Euheterodonta</taxon>
        <taxon>Imparidentia</taxon>
        <taxon>Neoheterodontei</taxon>
        <taxon>Myida</taxon>
        <taxon>Dreissenoidea</taxon>
        <taxon>Dreissenidae</taxon>
        <taxon>Dreissena</taxon>
    </lineage>
</organism>
<accession>A0A9D4NMC2</accession>
<dbReference type="PROSITE" id="PS00028">
    <property type="entry name" value="ZINC_FINGER_C2H2_1"/>
    <property type="match status" value="2"/>
</dbReference>
<evidence type="ECO:0000256" key="6">
    <source>
        <dbReference type="ARBA" id="ARBA00023242"/>
    </source>
</evidence>
<keyword evidence="11" id="KW-1185">Reference proteome</keyword>
<reference evidence="10" key="2">
    <citation type="submission" date="2020-11" db="EMBL/GenBank/DDBJ databases">
        <authorList>
            <person name="McCartney M.A."/>
            <person name="Auch B."/>
            <person name="Kono T."/>
            <person name="Mallez S."/>
            <person name="Becker A."/>
            <person name="Gohl D.M."/>
            <person name="Silverstein K.A.T."/>
            <person name="Koren S."/>
            <person name="Bechman K.B."/>
            <person name="Herman A."/>
            <person name="Abrahante J.E."/>
            <person name="Garbe J."/>
        </authorList>
    </citation>
    <scope>NUCLEOTIDE SEQUENCE</scope>
    <source>
        <strain evidence="10">Duluth1</strain>
        <tissue evidence="10">Whole animal</tissue>
    </source>
</reference>
<evidence type="ECO:0000313" key="10">
    <source>
        <dbReference type="EMBL" id="KAH3897353.1"/>
    </source>
</evidence>
<evidence type="ECO:0000256" key="5">
    <source>
        <dbReference type="ARBA" id="ARBA00022833"/>
    </source>
</evidence>
<dbReference type="Pfam" id="PF00096">
    <property type="entry name" value="zf-C2H2"/>
    <property type="match status" value="2"/>
</dbReference>
<keyword evidence="3" id="KW-0677">Repeat</keyword>
<dbReference type="SMART" id="SM00355">
    <property type="entry name" value="ZnF_C2H2"/>
    <property type="match status" value="2"/>
</dbReference>
<evidence type="ECO:0000313" key="11">
    <source>
        <dbReference type="Proteomes" id="UP000828390"/>
    </source>
</evidence>
<keyword evidence="4 7" id="KW-0863">Zinc-finger</keyword>
<keyword evidence="6" id="KW-0539">Nucleus</keyword>